<evidence type="ECO:0000256" key="2">
    <source>
        <dbReference type="ARBA" id="ARBA00022884"/>
    </source>
</evidence>
<dbReference type="SUPFAM" id="SSF54928">
    <property type="entry name" value="RNA-binding domain, RBD"/>
    <property type="match status" value="1"/>
</dbReference>
<dbReference type="Pfam" id="PF00076">
    <property type="entry name" value="RRM_1"/>
    <property type="match status" value="1"/>
</dbReference>
<feature type="region of interest" description="Disordered" evidence="5">
    <location>
        <begin position="192"/>
        <end position="236"/>
    </location>
</feature>
<keyword evidence="4" id="KW-0175">Coiled coil</keyword>
<dbReference type="Pfam" id="PF08075">
    <property type="entry name" value="NOPS"/>
    <property type="match status" value="1"/>
</dbReference>
<dbReference type="PROSITE" id="PS50102">
    <property type="entry name" value="RRM"/>
    <property type="match status" value="1"/>
</dbReference>
<feature type="coiled-coil region" evidence="4">
    <location>
        <begin position="130"/>
        <end position="191"/>
    </location>
</feature>
<dbReference type="InterPro" id="IPR012975">
    <property type="entry name" value="NOPS"/>
</dbReference>
<evidence type="ECO:0000256" key="1">
    <source>
        <dbReference type="ARBA" id="ARBA00022737"/>
    </source>
</evidence>
<dbReference type="InterPro" id="IPR000504">
    <property type="entry name" value="RRM_dom"/>
</dbReference>
<evidence type="ECO:0000313" key="8">
    <source>
        <dbReference type="Proteomes" id="UP000827092"/>
    </source>
</evidence>
<evidence type="ECO:0000256" key="4">
    <source>
        <dbReference type="SAM" id="Coils"/>
    </source>
</evidence>
<dbReference type="SMART" id="SM00360">
    <property type="entry name" value="RRM"/>
    <property type="match status" value="1"/>
</dbReference>
<evidence type="ECO:0000313" key="7">
    <source>
        <dbReference type="EMBL" id="KAG8171882.1"/>
    </source>
</evidence>
<keyword evidence="8" id="KW-1185">Reference proteome</keyword>
<accession>A0AAV6TJ00</accession>
<evidence type="ECO:0000256" key="3">
    <source>
        <dbReference type="PROSITE-ProRule" id="PRU00176"/>
    </source>
</evidence>
<evidence type="ECO:0000259" key="6">
    <source>
        <dbReference type="PROSITE" id="PS50102"/>
    </source>
</evidence>
<proteinExistence type="predicted"/>
<organism evidence="7 8">
    <name type="scientific">Oedothorax gibbosus</name>
    <dbReference type="NCBI Taxonomy" id="931172"/>
    <lineage>
        <taxon>Eukaryota</taxon>
        <taxon>Metazoa</taxon>
        <taxon>Ecdysozoa</taxon>
        <taxon>Arthropoda</taxon>
        <taxon>Chelicerata</taxon>
        <taxon>Arachnida</taxon>
        <taxon>Araneae</taxon>
        <taxon>Araneomorphae</taxon>
        <taxon>Entelegynae</taxon>
        <taxon>Araneoidea</taxon>
        <taxon>Linyphiidae</taxon>
        <taxon>Erigoninae</taxon>
        <taxon>Oedothorax</taxon>
    </lineage>
</organism>
<dbReference type="GO" id="GO:0003723">
    <property type="term" value="F:RNA binding"/>
    <property type="evidence" value="ECO:0007669"/>
    <property type="project" value="UniProtKB-UniRule"/>
</dbReference>
<dbReference type="InterPro" id="IPR035979">
    <property type="entry name" value="RBD_domain_sf"/>
</dbReference>
<feature type="domain" description="RRM" evidence="6">
    <location>
        <begin position="10"/>
        <end position="91"/>
    </location>
</feature>
<dbReference type="InterPro" id="IPR012677">
    <property type="entry name" value="Nucleotide-bd_a/b_plait_sf"/>
</dbReference>
<feature type="compositionally biased region" description="Basic and acidic residues" evidence="5">
    <location>
        <begin position="225"/>
        <end position="236"/>
    </location>
</feature>
<reference evidence="7 8" key="1">
    <citation type="journal article" date="2022" name="Nat. Ecol. Evol.">
        <title>A masculinizing supergene underlies an exaggerated male reproductive morph in a spider.</title>
        <authorList>
            <person name="Hendrickx F."/>
            <person name="De Corte Z."/>
            <person name="Sonet G."/>
            <person name="Van Belleghem S.M."/>
            <person name="Kostlbacher S."/>
            <person name="Vangestel C."/>
        </authorList>
    </citation>
    <scope>NUCLEOTIDE SEQUENCE [LARGE SCALE GENOMIC DNA]</scope>
    <source>
        <strain evidence="7">W744_W776</strain>
    </source>
</reference>
<dbReference type="Proteomes" id="UP000827092">
    <property type="component" value="Unassembled WGS sequence"/>
</dbReference>
<protein>
    <recommendedName>
        <fullName evidence="6">RRM domain-containing protein</fullName>
    </recommendedName>
</protein>
<keyword evidence="2 3" id="KW-0694">RNA-binding</keyword>
<dbReference type="Gene3D" id="6.10.250.1170">
    <property type="match status" value="1"/>
</dbReference>
<dbReference type="Gene3D" id="3.30.70.330">
    <property type="match status" value="1"/>
</dbReference>
<comment type="caution">
    <text evidence="7">The sequence shown here is derived from an EMBL/GenBank/DDBJ whole genome shotgun (WGS) entry which is preliminary data.</text>
</comment>
<evidence type="ECO:0000256" key="5">
    <source>
        <dbReference type="SAM" id="MobiDB-lite"/>
    </source>
</evidence>
<dbReference type="FunFam" id="3.30.70.330:FF:000043">
    <property type="entry name" value="paraspeckle component 1 isoform X1"/>
    <property type="match status" value="1"/>
</dbReference>
<feature type="compositionally biased region" description="Polar residues" evidence="5">
    <location>
        <begin position="211"/>
        <end position="220"/>
    </location>
</feature>
<sequence length="236" mass="26615">MAPVNPPKATKIRVKNLGCGVSNELLSSAFSQFGEIISAVVEIDEKEFSIGEGIVQFQHAKSANMAITRCQEDFYLLTSSLRPIKAELIPEEYSGPGLPEDKMARLPSNVTDRELGPRIAVPGTYEYNICTQWKTLEEDHENKIKNLRETIKQEIEEFEDEIQLQITAHKAKQLRKRLSDVEKEYTIMEQERTRKRRLSGQAAVKEELEPQVSSPTTSLSGLAAVKEEKLEPQGDN</sequence>
<keyword evidence="1" id="KW-0677">Repeat</keyword>
<dbReference type="EMBL" id="JAFNEN010003431">
    <property type="protein sequence ID" value="KAG8171882.1"/>
    <property type="molecule type" value="Genomic_DNA"/>
</dbReference>
<name>A0AAV6TJ00_9ARAC</name>
<gene>
    <name evidence="7" type="ORF">JTE90_009553</name>
</gene>
<dbReference type="AlphaFoldDB" id="A0AAV6TJ00"/>